<feature type="chain" id="PRO_5022240957" description="Lysozyme inhibitor LprI-like N-terminal domain-containing protein" evidence="1">
    <location>
        <begin position="28"/>
        <end position="361"/>
    </location>
</feature>
<proteinExistence type="predicted"/>
<sequence>MIVGLGRIVLCAIFALATTSVVSPARAASFDCHKATTANEKAICANPALSKLDEKLSATYKSAMAKLPAEGQRDLKREQLAWLKRLGPHCDAPRDPVRAVPGYLARCLTDAYKAQIGNLESAVGHTHGHILLTISRQFHRALEANGMEDDDEKDCLDHHKPAPGHCSEMEENGYSDVNDSLVYAYPEPGVPDAFSKSTNQHLNGDAQDLDDYGSNGEVDGTESVICDDRGLMCQKHISGGHYYIGMTHPVYDNRSVYFLMKEERPMTLGDVFKAGRQKAAIEKMAKRVITIAKLDFPNPQAGLEAIIEVCSSLSNWKIESSGVTLALDPYQFIGSEADVSVEWTDLKGDLSGKFRDLFGIK</sequence>
<dbReference type="InterPro" id="IPR009739">
    <property type="entry name" value="LprI-like_N"/>
</dbReference>
<dbReference type="Gene3D" id="1.20.1270.180">
    <property type="match status" value="1"/>
</dbReference>
<evidence type="ECO:0000313" key="3">
    <source>
        <dbReference type="EMBL" id="TWB22232.1"/>
    </source>
</evidence>
<accession>A0A560FKV6</accession>
<dbReference type="PANTHER" id="PTHR37549">
    <property type="entry name" value="LIPOPROTEIN LPRI"/>
    <property type="match status" value="1"/>
</dbReference>
<feature type="domain" description="Lysozyme inhibitor LprI-like N-terminal" evidence="2">
    <location>
        <begin position="32"/>
        <end position="117"/>
    </location>
</feature>
<name>A0A560FKV6_9PROT</name>
<dbReference type="InterPro" id="IPR052755">
    <property type="entry name" value="Lysozyme_Inhibitor_LprI"/>
</dbReference>
<dbReference type="Proteomes" id="UP000316545">
    <property type="component" value="Unassembled WGS sequence"/>
</dbReference>
<comment type="caution">
    <text evidence="3">The sequence shown here is derived from an EMBL/GenBank/DDBJ whole genome shotgun (WGS) entry which is preliminary data.</text>
</comment>
<gene>
    <name evidence="3" type="ORF">FBZ88_11662</name>
</gene>
<dbReference type="PANTHER" id="PTHR37549:SF1">
    <property type="entry name" value="LIPOPROTEIN LPRI"/>
    <property type="match status" value="1"/>
</dbReference>
<dbReference type="Pfam" id="PF07007">
    <property type="entry name" value="LprI"/>
    <property type="match status" value="1"/>
</dbReference>
<dbReference type="RefSeq" id="WP_186464529.1">
    <property type="nucleotide sequence ID" value="NZ_JAYNFR010000009.1"/>
</dbReference>
<protein>
    <recommendedName>
        <fullName evidence="2">Lysozyme inhibitor LprI-like N-terminal domain-containing protein</fullName>
    </recommendedName>
</protein>
<feature type="signal peptide" evidence="1">
    <location>
        <begin position="1"/>
        <end position="27"/>
    </location>
</feature>
<dbReference type="EMBL" id="VITO01000016">
    <property type="protein sequence ID" value="TWB22232.1"/>
    <property type="molecule type" value="Genomic_DNA"/>
</dbReference>
<evidence type="ECO:0000259" key="2">
    <source>
        <dbReference type="Pfam" id="PF07007"/>
    </source>
</evidence>
<keyword evidence="1" id="KW-0732">Signal</keyword>
<dbReference type="AlphaFoldDB" id="A0A560FKV6"/>
<reference evidence="3 4" key="1">
    <citation type="submission" date="2019-06" db="EMBL/GenBank/DDBJ databases">
        <title>Genomic Encyclopedia of Type Strains, Phase IV (KMG-V): Genome sequencing to study the core and pangenomes of soil and plant-associated prokaryotes.</title>
        <authorList>
            <person name="Whitman W."/>
        </authorList>
    </citation>
    <scope>NUCLEOTIDE SEQUENCE [LARGE SCALE GENOMIC DNA]</scope>
    <source>
        <strain evidence="3 4">BR 11865</strain>
    </source>
</reference>
<keyword evidence="4" id="KW-1185">Reference proteome</keyword>
<dbReference type="GO" id="GO:0005576">
    <property type="term" value="C:extracellular region"/>
    <property type="evidence" value="ECO:0007669"/>
    <property type="project" value="TreeGrafter"/>
</dbReference>
<evidence type="ECO:0000313" key="4">
    <source>
        <dbReference type="Proteomes" id="UP000316545"/>
    </source>
</evidence>
<organism evidence="3 4">
    <name type="scientific">Nitrospirillum amazonense</name>
    <dbReference type="NCBI Taxonomy" id="28077"/>
    <lineage>
        <taxon>Bacteria</taxon>
        <taxon>Pseudomonadati</taxon>
        <taxon>Pseudomonadota</taxon>
        <taxon>Alphaproteobacteria</taxon>
        <taxon>Rhodospirillales</taxon>
        <taxon>Azospirillaceae</taxon>
        <taxon>Nitrospirillum</taxon>
    </lineage>
</organism>
<evidence type="ECO:0000256" key="1">
    <source>
        <dbReference type="SAM" id="SignalP"/>
    </source>
</evidence>